<proteinExistence type="inferred from homology"/>
<evidence type="ECO:0000256" key="3">
    <source>
        <dbReference type="ARBA" id="ARBA00022741"/>
    </source>
</evidence>
<comment type="similarity">
    <text evidence="6">Belongs to the RecF family.</text>
</comment>
<evidence type="ECO:0000256" key="5">
    <source>
        <dbReference type="ARBA" id="ARBA00023125"/>
    </source>
</evidence>
<dbReference type="GO" id="GO:0009432">
    <property type="term" value="P:SOS response"/>
    <property type="evidence" value="ECO:0007669"/>
    <property type="project" value="UniProtKB-UniRule"/>
</dbReference>
<protein>
    <recommendedName>
        <fullName evidence="6">DNA replication and repair protein RecF</fullName>
    </recommendedName>
</protein>
<dbReference type="RefSeq" id="WP_070070596.1">
    <property type="nucleotide sequence ID" value="NZ_MKKK01000051.1"/>
</dbReference>
<keyword evidence="3 6" id="KW-0547">Nucleotide-binding</keyword>
<accession>A0A1E7R1S7</accession>
<dbReference type="PANTHER" id="PTHR32182:SF0">
    <property type="entry name" value="DNA REPLICATION AND REPAIR PROTEIN RECF"/>
    <property type="match status" value="1"/>
</dbReference>
<dbReference type="HAMAP" id="MF_00365">
    <property type="entry name" value="RecF"/>
    <property type="match status" value="1"/>
</dbReference>
<comment type="caution">
    <text evidence="8">The sequence shown here is derived from an EMBL/GenBank/DDBJ whole genome shotgun (WGS) entry which is preliminary data.</text>
</comment>
<dbReference type="GO" id="GO:0005524">
    <property type="term" value="F:ATP binding"/>
    <property type="evidence" value="ECO:0007669"/>
    <property type="project" value="UniProtKB-UniRule"/>
</dbReference>
<dbReference type="GO" id="GO:0006302">
    <property type="term" value="P:double-strand break repair"/>
    <property type="evidence" value="ECO:0007669"/>
    <property type="project" value="TreeGrafter"/>
</dbReference>
<comment type="function">
    <text evidence="6">The RecF protein is involved in DNA metabolism; it is required for DNA replication and normal SOS inducibility. RecF binds preferentially to single-stranded, linear DNA. It also seems to bind ATP.</text>
</comment>
<organism evidence="8 9">
    <name type="scientific">Acinetobacter qingfengensis</name>
    <dbReference type="NCBI Taxonomy" id="1262585"/>
    <lineage>
        <taxon>Bacteria</taxon>
        <taxon>Pseudomonadati</taxon>
        <taxon>Pseudomonadota</taxon>
        <taxon>Gammaproteobacteria</taxon>
        <taxon>Moraxellales</taxon>
        <taxon>Moraxellaceae</taxon>
        <taxon>Acinetobacter</taxon>
    </lineage>
</organism>
<dbReference type="PANTHER" id="PTHR32182">
    <property type="entry name" value="DNA REPLICATION AND REPAIR PROTEIN RECF"/>
    <property type="match status" value="1"/>
</dbReference>
<dbReference type="InterPro" id="IPR003395">
    <property type="entry name" value="RecF/RecN/SMC_N"/>
</dbReference>
<dbReference type="NCBIfam" id="TIGR00611">
    <property type="entry name" value="recf"/>
    <property type="match status" value="1"/>
</dbReference>
<dbReference type="InterPro" id="IPR001238">
    <property type="entry name" value="DNA-binding_RecF"/>
</dbReference>
<dbReference type="Gene3D" id="3.40.50.300">
    <property type="entry name" value="P-loop containing nucleotide triphosphate hydrolases"/>
    <property type="match status" value="1"/>
</dbReference>
<evidence type="ECO:0000256" key="6">
    <source>
        <dbReference type="HAMAP-Rule" id="MF_00365"/>
    </source>
</evidence>
<dbReference type="GO" id="GO:0000731">
    <property type="term" value="P:DNA synthesis involved in DNA repair"/>
    <property type="evidence" value="ECO:0007669"/>
    <property type="project" value="TreeGrafter"/>
</dbReference>
<dbReference type="InterPro" id="IPR027417">
    <property type="entry name" value="P-loop_NTPase"/>
</dbReference>
<dbReference type="Gene3D" id="1.20.1050.90">
    <property type="entry name" value="RecF/RecN/SMC, N-terminal domain"/>
    <property type="match status" value="1"/>
</dbReference>
<feature type="binding site" evidence="6">
    <location>
        <begin position="30"/>
        <end position="37"/>
    </location>
    <ligand>
        <name>ATP</name>
        <dbReference type="ChEBI" id="CHEBI:30616"/>
    </ligand>
</feature>
<dbReference type="GO" id="GO:0006260">
    <property type="term" value="P:DNA replication"/>
    <property type="evidence" value="ECO:0007669"/>
    <property type="project" value="UniProtKB-UniRule"/>
</dbReference>
<keyword evidence="5 6" id="KW-0238">DNA-binding</keyword>
<dbReference type="STRING" id="1262585.BJI46_14330"/>
<dbReference type="AlphaFoldDB" id="A0A1E7R1S7"/>
<evidence type="ECO:0000256" key="2">
    <source>
        <dbReference type="ARBA" id="ARBA00022705"/>
    </source>
</evidence>
<dbReference type="Proteomes" id="UP000185895">
    <property type="component" value="Unassembled WGS sequence"/>
</dbReference>
<dbReference type="EMBL" id="MKKK01000051">
    <property type="protein sequence ID" value="OEY93269.1"/>
    <property type="molecule type" value="Genomic_DNA"/>
</dbReference>
<evidence type="ECO:0000256" key="4">
    <source>
        <dbReference type="ARBA" id="ARBA00022840"/>
    </source>
</evidence>
<dbReference type="Pfam" id="PF02463">
    <property type="entry name" value="SMC_N"/>
    <property type="match status" value="1"/>
</dbReference>
<dbReference type="SUPFAM" id="SSF52540">
    <property type="entry name" value="P-loop containing nucleoside triphosphate hydrolases"/>
    <property type="match status" value="1"/>
</dbReference>
<evidence type="ECO:0000259" key="7">
    <source>
        <dbReference type="Pfam" id="PF02463"/>
    </source>
</evidence>
<keyword evidence="1 6" id="KW-0963">Cytoplasm</keyword>
<gene>
    <name evidence="6" type="primary">recF</name>
    <name evidence="8" type="ORF">BJI46_14330</name>
</gene>
<keyword evidence="2 6" id="KW-0235">DNA replication</keyword>
<dbReference type="InterPro" id="IPR042174">
    <property type="entry name" value="RecF_2"/>
</dbReference>
<dbReference type="GO" id="GO:0005737">
    <property type="term" value="C:cytoplasm"/>
    <property type="evidence" value="ECO:0007669"/>
    <property type="project" value="UniProtKB-SubCell"/>
</dbReference>
<keyword evidence="6" id="KW-0742">SOS response</keyword>
<keyword evidence="6" id="KW-0227">DNA damage</keyword>
<keyword evidence="9" id="KW-1185">Reference proteome</keyword>
<reference evidence="8 9" key="1">
    <citation type="submission" date="2016-09" db="EMBL/GenBank/DDBJ databases">
        <authorList>
            <person name="Capua I."/>
            <person name="De Benedictis P."/>
            <person name="Joannis T."/>
            <person name="Lombin L.H."/>
            <person name="Cattoli G."/>
        </authorList>
    </citation>
    <scope>NUCLEOTIDE SEQUENCE [LARGE SCALE GENOMIC DNA]</scope>
    <source>
        <strain evidence="8 9">ANC 4671</strain>
    </source>
</reference>
<name>A0A1E7R1S7_9GAMM</name>
<keyword evidence="6" id="KW-0234">DNA repair</keyword>
<comment type="subcellular location">
    <subcellularLocation>
        <location evidence="6">Cytoplasm</location>
    </subcellularLocation>
</comment>
<evidence type="ECO:0000313" key="8">
    <source>
        <dbReference type="EMBL" id="OEY93269.1"/>
    </source>
</evidence>
<dbReference type="OrthoDB" id="9803889at2"/>
<dbReference type="GO" id="GO:0003697">
    <property type="term" value="F:single-stranded DNA binding"/>
    <property type="evidence" value="ECO:0007669"/>
    <property type="project" value="UniProtKB-UniRule"/>
</dbReference>
<feature type="domain" description="RecF/RecN/SMC N-terminal" evidence="7">
    <location>
        <begin position="3"/>
        <end position="338"/>
    </location>
</feature>
<evidence type="ECO:0000313" key="9">
    <source>
        <dbReference type="Proteomes" id="UP000185895"/>
    </source>
</evidence>
<evidence type="ECO:0000256" key="1">
    <source>
        <dbReference type="ARBA" id="ARBA00022490"/>
    </source>
</evidence>
<keyword evidence="4 6" id="KW-0067">ATP-binding</keyword>
<sequence length="359" mass="41625">MLLQKLRIERLRNLKTVALNELQPFNVFYGKNGSGKTSILEAIHLLATGRSFRTYVPRHYIQYQQQDTLVFAQSYDYRIGLQKFQSGDQVMKVNGDSVATQGQLAKLLPVQVIEPQSTDIIDHGAKPRRQMLDWLMFHVEPDFFPIWQNYSRALKQRNRLLKLYPVPREQIQAWDQILAQEGERIHLLRELIVDRWQQDVQTELQILLPDMNIELEYFSGFSTEIGLAQQLQQELQKDIERKTTQHGVHRADLRLKTGFGYADDVLSRGQKKLLIIALKLAQIAMLHRSNKETVVLLDDLTAELDTQAQQRLIKRLHQLGSQVFLTTLDQQAVQSCLKQTEFVCQFYAVESGQVCPVDR</sequence>